<dbReference type="PROSITE" id="PS51402">
    <property type="entry name" value="CATALASE_3"/>
    <property type="match status" value="1"/>
</dbReference>
<dbReference type="PROSITE" id="PS00437">
    <property type="entry name" value="CATALASE_1"/>
    <property type="match status" value="1"/>
</dbReference>
<sequence length="477" mass="53988">MSDKSLTTAAGAPVSDNQNSMTAGARGPVVLQDMWLVEKLAHFDREVIPERRVHAKGSGAFGTLKVTHDISRYTKAKVFDQVGKETPVFMRFSTVAGERGAADAERDVRGFSIKFYTEEGNWDIVGNNTPVFFVRDPLKFPDFIHTQKRDPRTNMRNNVAVWDFWSRHPESLHQVTILMSDRGIPKNYRQMHGFGSHTFSFVNAANERFYVKFHFKSAQGIENYTDAEAARVVGQDRESAQRDLYEAIEHGNFPRWHFRIQVMPEADASKVPYNPFDITKVWPHNDYPLIDVGTIELNRNPENYFADVEQAAFTPANVVPGIGFSPDRLLQGRLFSYGDAQRYRLGINHHQIPVNAPRCPFHSFHRDGAMRVDGNLGSTVNYEPSRQGDFAANPAAAEPPVQAGTVDRYDHRDDDDYYSQPRALFRLFSADQKERLFANIGRAISGVPQDVVDRVLAHLERIDPAYAAGVRTAIWAE</sequence>
<feature type="region of interest" description="Disordered" evidence="13">
    <location>
        <begin position="1"/>
        <end position="23"/>
    </location>
</feature>
<evidence type="ECO:0000256" key="13">
    <source>
        <dbReference type="SAM" id="MobiDB-lite"/>
    </source>
</evidence>
<comment type="catalytic activity">
    <reaction evidence="11 12">
        <text>2 H2O2 = O2 + 2 H2O</text>
        <dbReference type="Rhea" id="RHEA:20309"/>
        <dbReference type="ChEBI" id="CHEBI:15377"/>
        <dbReference type="ChEBI" id="CHEBI:15379"/>
        <dbReference type="ChEBI" id="CHEBI:16240"/>
        <dbReference type="EC" id="1.11.1.6"/>
    </reaction>
</comment>
<dbReference type="SUPFAM" id="SSF56634">
    <property type="entry name" value="Heme-dependent catalase-like"/>
    <property type="match status" value="1"/>
</dbReference>
<dbReference type="PIRSF" id="PIRSF038928">
    <property type="entry name" value="Catalase_clade1-3"/>
    <property type="match status" value="1"/>
</dbReference>
<dbReference type="InterPro" id="IPR018028">
    <property type="entry name" value="Catalase"/>
</dbReference>
<dbReference type="RefSeq" id="WP_059581395.1">
    <property type="nucleotide sequence ID" value="NZ_JAWRKY010000007.1"/>
</dbReference>
<dbReference type="PANTHER" id="PTHR11465:SF61">
    <property type="entry name" value="CATALASE"/>
    <property type="match status" value="1"/>
</dbReference>
<evidence type="ECO:0000256" key="2">
    <source>
        <dbReference type="ARBA" id="ARBA00002974"/>
    </source>
</evidence>
<dbReference type="EC" id="1.11.1.6" evidence="4 12"/>
<evidence type="ECO:0000259" key="14">
    <source>
        <dbReference type="SMART" id="SM01060"/>
    </source>
</evidence>
<keyword evidence="10 12" id="KW-0376">Hydrogen peroxide</keyword>
<evidence type="ECO:0000313" key="15">
    <source>
        <dbReference type="EMBL" id="MEB2581011.1"/>
    </source>
</evidence>
<organism evidence="15 16">
    <name type="scientific">Burkholderia anthinoferrum</name>
    <dbReference type="NCBI Taxonomy" id="3090833"/>
    <lineage>
        <taxon>Bacteria</taxon>
        <taxon>Pseudomonadati</taxon>
        <taxon>Pseudomonadota</taxon>
        <taxon>Betaproteobacteria</taxon>
        <taxon>Burkholderiales</taxon>
        <taxon>Burkholderiaceae</taxon>
        <taxon>Burkholderia</taxon>
    </lineage>
</organism>
<keyword evidence="6 12" id="KW-0349">Heme</keyword>
<dbReference type="Proteomes" id="UP001304467">
    <property type="component" value="Unassembled WGS sequence"/>
</dbReference>
<evidence type="ECO:0000256" key="7">
    <source>
        <dbReference type="ARBA" id="ARBA00022723"/>
    </source>
</evidence>
<evidence type="ECO:0000256" key="1">
    <source>
        <dbReference type="ARBA" id="ARBA00001971"/>
    </source>
</evidence>
<dbReference type="PANTHER" id="PTHR11465">
    <property type="entry name" value="CATALASE"/>
    <property type="match status" value="1"/>
</dbReference>
<dbReference type="InterPro" id="IPR002226">
    <property type="entry name" value="Catalase_haem_BS"/>
</dbReference>
<evidence type="ECO:0000256" key="5">
    <source>
        <dbReference type="ARBA" id="ARBA00022559"/>
    </source>
</evidence>
<feature type="domain" description="Catalase core" evidence="14">
    <location>
        <begin position="7"/>
        <end position="391"/>
    </location>
</feature>
<keyword evidence="5 12" id="KW-0575">Peroxidase</keyword>
<comment type="similarity">
    <text evidence="3 12">Belongs to the catalase family.</text>
</comment>
<evidence type="ECO:0000256" key="4">
    <source>
        <dbReference type="ARBA" id="ARBA00012314"/>
    </source>
</evidence>
<dbReference type="InterPro" id="IPR020835">
    <property type="entry name" value="Catalase_sf"/>
</dbReference>
<dbReference type="PROSITE" id="PS00438">
    <property type="entry name" value="CATALASE_2"/>
    <property type="match status" value="1"/>
</dbReference>
<evidence type="ECO:0000256" key="3">
    <source>
        <dbReference type="ARBA" id="ARBA00005329"/>
    </source>
</evidence>
<dbReference type="SMART" id="SM01060">
    <property type="entry name" value="Catalase"/>
    <property type="match status" value="1"/>
</dbReference>
<evidence type="ECO:0000313" key="16">
    <source>
        <dbReference type="Proteomes" id="UP001304467"/>
    </source>
</evidence>
<dbReference type="InterPro" id="IPR024708">
    <property type="entry name" value="Catalase_AS"/>
</dbReference>
<accession>A0ABU5WPZ0</accession>
<comment type="caution">
    <text evidence="15">The sequence shown here is derived from an EMBL/GenBank/DDBJ whole genome shotgun (WGS) entry which is preliminary data.</text>
</comment>
<evidence type="ECO:0000256" key="12">
    <source>
        <dbReference type="RuleBase" id="RU000498"/>
    </source>
</evidence>
<comment type="function">
    <text evidence="2">Decomposes hydrogen peroxide into water and oxygen; serves to protect cells from the toxic effects of hydrogen peroxide.</text>
</comment>
<dbReference type="InterPro" id="IPR010582">
    <property type="entry name" value="Catalase_immune_responsive"/>
</dbReference>
<keyword evidence="8 12" id="KW-0560">Oxidoreductase</keyword>
<keyword evidence="9 12" id="KW-0408">Iron</keyword>
<reference evidence="15 16" key="1">
    <citation type="journal article" date="2023" name="Front. Microbiol.">
        <title>Genomic analyses of Burkholderia respiratory isolates indicates two evolutionarily distinct B. anthina clades.</title>
        <authorList>
            <person name="Pham A."/>
            <person name="Volmer J.G."/>
            <person name="Chambers D.C."/>
            <person name="Smith D.J."/>
            <person name="Reid D.W."/>
            <person name="Burr L."/>
            <person name="Wells T.J."/>
        </authorList>
    </citation>
    <scope>NUCLEOTIDE SEQUENCE [LARGE SCALE GENOMIC DNA]</scope>
    <source>
        <strain evidence="15 16">BCCIQ07A</strain>
    </source>
</reference>
<keyword evidence="7 12" id="KW-0479">Metal-binding</keyword>
<dbReference type="InterPro" id="IPR040333">
    <property type="entry name" value="Catalase_3"/>
</dbReference>
<proteinExistence type="inferred from homology"/>
<dbReference type="EMBL" id="JAWRLE010000030">
    <property type="protein sequence ID" value="MEB2581011.1"/>
    <property type="molecule type" value="Genomic_DNA"/>
</dbReference>
<name>A0ABU5WPZ0_9BURK</name>
<evidence type="ECO:0000256" key="9">
    <source>
        <dbReference type="ARBA" id="ARBA00023004"/>
    </source>
</evidence>
<dbReference type="CDD" id="cd08156">
    <property type="entry name" value="catalase_clade_3"/>
    <property type="match status" value="1"/>
</dbReference>
<protein>
    <recommendedName>
        <fullName evidence="4 12">Catalase</fullName>
        <ecNumber evidence="4 12">1.11.1.6</ecNumber>
    </recommendedName>
</protein>
<dbReference type="Gene3D" id="2.40.180.10">
    <property type="entry name" value="Catalase core domain"/>
    <property type="match status" value="1"/>
</dbReference>
<evidence type="ECO:0000256" key="6">
    <source>
        <dbReference type="ARBA" id="ARBA00022617"/>
    </source>
</evidence>
<keyword evidence="16" id="KW-1185">Reference proteome</keyword>
<evidence type="ECO:0000256" key="11">
    <source>
        <dbReference type="ARBA" id="ARBA00049254"/>
    </source>
</evidence>
<comment type="cofactor">
    <cofactor evidence="1">
        <name>heme</name>
        <dbReference type="ChEBI" id="CHEBI:30413"/>
    </cofactor>
</comment>
<gene>
    <name evidence="15" type="ORF">SB593_18865</name>
</gene>
<dbReference type="InterPro" id="IPR011614">
    <property type="entry name" value="Catalase_core"/>
</dbReference>
<evidence type="ECO:0000256" key="10">
    <source>
        <dbReference type="ARBA" id="ARBA00023324"/>
    </source>
</evidence>
<evidence type="ECO:0000256" key="8">
    <source>
        <dbReference type="ARBA" id="ARBA00023002"/>
    </source>
</evidence>
<dbReference type="InterPro" id="IPR024711">
    <property type="entry name" value="Catalase_clade1/3"/>
</dbReference>
<dbReference type="Pfam" id="PF06628">
    <property type="entry name" value="Catalase-rel"/>
    <property type="match status" value="1"/>
</dbReference>
<dbReference type="Pfam" id="PF00199">
    <property type="entry name" value="Catalase"/>
    <property type="match status" value="1"/>
</dbReference>
<dbReference type="PRINTS" id="PR00067">
    <property type="entry name" value="CATALASE"/>
</dbReference>